<dbReference type="InterPro" id="IPR051914">
    <property type="entry name" value="FAD-linked_OxidoTrans_Type4"/>
</dbReference>
<dbReference type="InterPro" id="IPR021817">
    <property type="entry name" value="DUF3400"/>
</dbReference>
<dbReference type="Pfam" id="PF02913">
    <property type="entry name" value="FAD-oxidase_C"/>
    <property type="match status" value="2"/>
</dbReference>
<dbReference type="Pfam" id="PF01565">
    <property type="entry name" value="FAD_binding_4"/>
    <property type="match status" value="1"/>
</dbReference>
<dbReference type="Gene3D" id="1.10.1060.10">
    <property type="entry name" value="Alpha-helical ferredoxin"/>
    <property type="match status" value="1"/>
</dbReference>
<keyword evidence="1" id="KW-0285">Flavoprotein</keyword>
<dbReference type="Pfam" id="PF12447">
    <property type="entry name" value="DUF3683"/>
    <property type="match status" value="1"/>
</dbReference>
<evidence type="ECO:0000256" key="3">
    <source>
        <dbReference type="SAM" id="Coils"/>
    </source>
</evidence>
<dbReference type="InterPro" id="IPR004113">
    <property type="entry name" value="FAD-bd_oxidored_4_C"/>
</dbReference>
<dbReference type="GO" id="GO:0016491">
    <property type="term" value="F:oxidoreductase activity"/>
    <property type="evidence" value="ECO:0007669"/>
    <property type="project" value="UniProtKB-ARBA"/>
</dbReference>
<dbReference type="Pfam" id="PF13183">
    <property type="entry name" value="Fer4_8"/>
    <property type="match status" value="1"/>
</dbReference>
<dbReference type="InterPro" id="IPR016166">
    <property type="entry name" value="FAD-bd_PCMH"/>
</dbReference>
<dbReference type="InterPro" id="IPR016164">
    <property type="entry name" value="FAD-linked_Oxase-like_C"/>
</dbReference>
<evidence type="ECO:0000313" key="6">
    <source>
        <dbReference type="Proteomes" id="UP000077857"/>
    </source>
</evidence>
<evidence type="ECO:0000313" key="5">
    <source>
        <dbReference type="EMBL" id="OAI19869.1"/>
    </source>
</evidence>
<dbReference type="Gene3D" id="3.30.70.2740">
    <property type="match status" value="1"/>
</dbReference>
<dbReference type="Pfam" id="PF02754">
    <property type="entry name" value="CCG"/>
    <property type="match status" value="2"/>
</dbReference>
<feature type="coiled-coil region" evidence="3">
    <location>
        <begin position="82"/>
        <end position="112"/>
    </location>
</feature>
<dbReference type="EMBL" id="LUUJ01000044">
    <property type="protein sequence ID" value="OAI19869.1"/>
    <property type="molecule type" value="Genomic_DNA"/>
</dbReference>
<sequence>MASPLFPASLDSTPARVREIPYNYTSFSDREIVIRLLGEDMWAILDVLREERVTGRSARMLYEVLGDIWAVRRNPYLEDDLLDNAKRRRALLQALRHRLRQMEARHAEAENHNPDRAERVAKLILAAHQAVDEFEAHFERTAQLRRSVMTLLSQYTRKDNISFDGFARVSHVTDATDWRVEYPFVVLYPCSEDEVGHLVRGCIELGLTIIPRGGGTGYTGGAVPLHAYSAVINTEKLLAMGQVDRQTLLPGVDKSYATIHTGAGVVTRRVMDAAEQAGLVFACDPTSADASCIGGNIAMNAGGKKAVLWGTALDNLASWRMVTPDGNWLEIERLNHNLGKIHEQEKARFLLKRFDAGGKQLLGEEDLEISGSFFRKTGLGKDVTDKFLGGLPGVQKEGCDGIITSARWILHEMPPVTRTFCLEFFGQVREAVPAIVEIRDYLESLPKDGAQRVMLAGLEHLDERYVKAVGYATKAKRHGRPKMVLIGDIVGDDENQVALAASEVVRLCNARGAEGFIAVSAETRKKFWLDRARTAAIAKHTNAFKINEDVVIPLPRMGDYCDGIERINIELSIRNKLRLCSALAEFFSGELPLRAYEDGVNRQELLGEPRTQALETVAAVRARWAWLYDNLDLPLAQAEPQFANYGVVAGELTNRAAEPTLFHRLQDYSIRVSWKQELLPRLREIFEGDNFRPIVERIEAVHKEILRGRVFVALHMHAGDGNVHTNLPVNSDHYEMLQEANAAVARIMELARALGGAISGEHGIGITKYEFLSEAELADFHAYKNRIDPEGRFNRGKLMPGADLRSAYTTSFSLMGYESLIMQQSDIGAISESVKDCLRCGKCKPVCATHVPPANLLYSPRNKILATSLLIEAFLYEEQTRRGISITHWKEFEDVADHCTVCHKCFNPCPVDIDFGDVSMNMRNLLRKMGKQSFNPAKTMALAFLTASKPGNVKAMRKAMIDWTYKAQRIGNRFLKHWGRAQIAQPPATVGKPPVREQVIHFVNRKMPGELPNKTARALLDIEDNQIVPIIRNHQKTKADSEAVFYFPGCGSERLFSQVGLATQAMLYEIGVQTVLPPGYLCCGYPQRAGGQFDKAQKITTDNRVLFHRVANTLNYLDIKTVVVSCGTCQDQLQDYEFDKIFPGCRLIDIHEYLLEKGVKLDGVNGARYLYHDPCHSPFKQLDGVKVVNQLLGAPVSKSERCCGESGTLAVARPDISTQIRFRKAEELQKDAAKLRGDGYVGPVKMLTSCPSCMQGLQRFQDEVETLEVDYIVVEIAKHVLGENWMPEYVEQVTQGGVERVLV</sequence>
<dbReference type="Proteomes" id="UP000077857">
    <property type="component" value="Unassembled WGS sequence"/>
</dbReference>
<protein>
    <submittedName>
        <fullName evidence="5">FAD-linked oxidase</fullName>
    </submittedName>
</protein>
<keyword evidence="2" id="KW-0274">FAD</keyword>
<dbReference type="OrthoDB" id="9811557at2"/>
<feature type="domain" description="FAD-binding PCMH-type" evidence="4">
    <location>
        <begin position="179"/>
        <end position="413"/>
    </location>
</feature>
<dbReference type="InterPro" id="IPR017896">
    <property type="entry name" value="4Fe4S_Fe-S-bd"/>
</dbReference>
<dbReference type="InterPro" id="IPR016169">
    <property type="entry name" value="FAD-bd_PCMH_sub2"/>
</dbReference>
<dbReference type="SUPFAM" id="SSF56176">
    <property type="entry name" value="FAD-binding/transporter-associated domain-like"/>
    <property type="match status" value="1"/>
</dbReference>
<dbReference type="Gene3D" id="3.30.465.10">
    <property type="match status" value="1"/>
</dbReference>
<dbReference type="SUPFAM" id="SSF55103">
    <property type="entry name" value="FAD-linked oxidases, C-terminal domain"/>
    <property type="match status" value="1"/>
</dbReference>
<evidence type="ECO:0000259" key="4">
    <source>
        <dbReference type="PROSITE" id="PS51387"/>
    </source>
</evidence>
<organism evidence="5 6">
    <name type="scientific">Methylomonas koyamae</name>
    <dbReference type="NCBI Taxonomy" id="702114"/>
    <lineage>
        <taxon>Bacteria</taxon>
        <taxon>Pseudomonadati</taxon>
        <taxon>Pseudomonadota</taxon>
        <taxon>Gammaproteobacteria</taxon>
        <taxon>Methylococcales</taxon>
        <taxon>Methylococcaceae</taxon>
        <taxon>Methylomonas</taxon>
    </lineage>
</organism>
<dbReference type="GO" id="GO:0051536">
    <property type="term" value="F:iron-sulfur cluster binding"/>
    <property type="evidence" value="ECO:0007669"/>
    <property type="project" value="InterPro"/>
</dbReference>
<dbReference type="PANTHER" id="PTHR42934:SF2">
    <property type="entry name" value="GLYCOLATE OXIDASE SUBUNIT GLCD"/>
    <property type="match status" value="1"/>
</dbReference>
<reference evidence="5 6" key="1">
    <citation type="submission" date="2016-03" db="EMBL/GenBank/DDBJ databases">
        <authorList>
            <person name="Ploux O."/>
        </authorList>
    </citation>
    <scope>NUCLEOTIDE SEQUENCE [LARGE SCALE GENOMIC DNA]</scope>
    <source>
        <strain evidence="5 6">R-45378</strain>
    </source>
</reference>
<dbReference type="InterPro" id="IPR004017">
    <property type="entry name" value="Cys_rich_dom"/>
</dbReference>
<dbReference type="InterPro" id="IPR009051">
    <property type="entry name" value="Helical_ferredxn"/>
</dbReference>
<dbReference type="Pfam" id="PF11880">
    <property type="entry name" value="DUF3400"/>
    <property type="match status" value="1"/>
</dbReference>
<name>A0A177NRL4_9GAMM</name>
<evidence type="ECO:0000256" key="2">
    <source>
        <dbReference type="ARBA" id="ARBA00022827"/>
    </source>
</evidence>
<accession>A0A177NRL4</accession>
<evidence type="ECO:0000256" key="1">
    <source>
        <dbReference type="ARBA" id="ARBA00022630"/>
    </source>
</evidence>
<dbReference type="InterPro" id="IPR022153">
    <property type="entry name" value="DUF3683"/>
</dbReference>
<dbReference type="InterPro" id="IPR036318">
    <property type="entry name" value="FAD-bd_PCMH-like_sf"/>
</dbReference>
<dbReference type="InterPro" id="IPR006094">
    <property type="entry name" value="Oxid_FAD_bind_N"/>
</dbReference>
<dbReference type="GO" id="GO:0071949">
    <property type="term" value="F:FAD binding"/>
    <property type="evidence" value="ECO:0007669"/>
    <property type="project" value="InterPro"/>
</dbReference>
<dbReference type="SUPFAM" id="SSF46548">
    <property type="entry name" value="alpha-helical ferredoxin"/>
    <property type="match status" value="1"/>
</dbReference>
<dbReference type="PROSITE" id="PS51387">
    <property type="entry name" value="FAD_PCMH"/>
    <property type="match status" value="1"/>
</dbReference>
<dbReference type="PANTHER" id="PTHR42934">
    <property type="entry name" value="GLYCOLATE OXIDASE SUBUNIT GLCD"/>
    <property type="match status" value="1"/>
</dbReference>
<gene>
    <name evidence="5" type="ORF">A1507_05820</name>
</gene>
<proteinExistence type="predicted"/>
<keyword evidence="3" id="KW-0175">Coiled coil</keyword>
<comment type="caution">
    <text evidence="5">The sequence shown here is derived from an EMBL/GenBank/DDBJ whole genome shotgun (WGS) entry which is preliminary data.</text>
</comment>